<dbReference type="STRING" id="648782.SAMN04488554_1045"/>
<feature type="compositionally biased region" description="Polar residues" evidence="7">
    <location>
        <begin position="308"/>
        <end position="318"/>
    </location>
</feature>
<keyword evidence="6" id="KW-1003">Cell membrane</keyword>
<feature type="region of interest" description="Disordered" evidence="7">
    <location>
        <begin position="262"/>
        <end position="318"/>
    </location>
</feature>
<proteinExistence type="inferred from homology"/>
<reference evidence="9" key="1">
    <citation type="submission" date="2016-10" db="EMBL/GenBank/DDBJ databases">
        <authorList>
            <person name="Varghese N."/>
            <person name="Submissions S."/>
        </authorList>
    </citation>
    <scope>NUCLEOTIDE SEQUENCE [LARGE SCALE GENOMIC DNA]</scope>
    <source>
        <strain evidence="9">DSM 21368</strain>
    </source>
</reference>
<dbReference type="OrthoDB" id="9807214at2"/>
<sequence>MTEPSPAVGSRYAFLRSRRWAGIGAVTLVVCLACTLLGHWQLTRYQGKADAAALVTANYEAAPVPLSELLPTADAPWDDDLTWRRVQVSGTYLTPSVLLPQRPIEGSPADHVLGIFVADSGDPEQPWLLAIDRGWYRTDAFGDHAAERELPDGNVTLTVRLRGAEPASDRELAAGSVRAIHPGQVLEEAAPGAAVAGSIVSGTYGVLAEESPTTARPPAPLPRPSVDVGNHLSYAFQWWVFAIGSLVGFVVLARREAAALADGASARRPDAVGNRDTPRRPRRPSAEEEEDAMIDAQLAAMRPPDSSDGAQASETSSR</sequence>
<dbReference type="PANTHER" id="PTHR23427:SF2">
    <property type="entry name" value="SURFEIT LOCUS PROTEIN 1"/>
    <property type="match status" value="1"/>
</dbReference>
<evidence type="ECO:0000313" key="8">
    <source>
        <dbReference type="EMBL" id="SED91369.1"/>
    </source>
</evidence>
<comment type="caution">
    <text evidence="6">Lacks conserved residue(s) required for the propagation of feature annotation.</text>
</comment>
<dbReference type="RefSeq" id="WP_089771987.1">
    <property type="nucleotide sequence ID" value="NZ_FNTX01000001.1"/>
</dbReference>
<evidence type="ECO:0000256" key="3">
    <source>
        <dbReference type="ARBA" id="ARBA00022692"/>
    </source>
</evidence>
<dbReference type="PANTHER" id="PTHR23427">
    <property type="entry name" value="SURFEIT LOCUS PROTEIN"/>
    <property type="match status" value="1"/>
</dbReference>
<name>A0A1H5EJW4_9MICO</name>
<keyword evidence="4 6" id="KW-1133">Transmembrane helix</keyword>
<dbReference type="Proteomes" id="UP000199220">
    <property type="component" value="Unassembled WGS sequence"/>
</dbReference>
<evidence type="ECO:0000256" key="4">
    <source>
        <dbReference type="ARBA" id="ARBA00022989"/>
    </source>
</evidence>
<evidence type="ECO:0000256" key="7">
    <source>
        <dbReference type="SAM" id="MobiDB-lite"/>
    </source>
</evidence>
<evidence type="ECO:0000256" key="1">
    <source>
        <dbReference type="ARBA" id="ARBA00004370"/>
    </source>
</evidence>
<comment type="subcellular location">
    <subcellularLocation>
        <location evidence="6">Cell membrane</location>
        <topology evidence="6">Multi-pass membrane protein</topology>
    </subcellularLocation>
    <subcellularLocation>
        <location evidence="1">Membrane</location>
    </subcellularLocation>
</comment>
<keyword evidence="5 6" id="KW-0472">Membrane</keyword>
<keyword evidence="3 6" id="KW-0812">Transmembrane</keyword>
<comment type="similarity">
    <text evidence="2 6">Belongs to the SURF1 family.</text>
</comment>
<dbReference type="InterPro" id="IPR002994">
    <property type="entry name" value="Surf1/Shy1"/>
</dbReference>
<evidence type="ECO:0000256" key="5">
    <source>
        <dbReference type="ARBA" id="ARBA00023136"/>
    </source>
</evidence>
<evidence type="ECO:0000313" key="9">
    <source>
        <dbReference type="Proteomes" id="UP000199220"/>
    </source>
</evidence>
<dbReference type="EMBL" id="FNTX01000001">
    <property type="protein sequence ID" value="SED91369.1"/>
    <property type="molecule type" value="Genomic_DNA"/>
</dbReference>
<evidence type="ECO:0000256" key="6">
    <source>
        <dbReference type="RuleBase" id="RU363076"/>
    </source>
</evidence>
<dbReference type="CDD" id="cd06662">
    <property type="entry name" value="SURF1"/>
    <property type="match status" value="1"/>
</dbReference>
<keyword evidence="9" id="KW-1185">Reference proteome</keyword>
<feature type="transmembrane region" description="Helical" evidence="6">
    <location>
        <begin position="20"/>
        <end position="40"/>
    </location>
</feature>
<accession>A0A1H5EJW4</accession>
<dbReference type="PROSITE" id="PS50895">
    <property type="entry name" value="SURF1"/>
    <property type="match status" value="1"/>
</dbReference>
<gene>
    <name evidence="8" type="ORF">SAMN04488554_1045</name>
</gene>
<dbReference type="AlphaFoldDB" id="A0A1H5EJW4"/>
<protein>
    <recommendedName>
        <fullName evidence="6">SURF1-like protein</fullName>
    </recommendedName>
</protein>
<organism evidence="8 9">
    <name type="scientific">Ruania alba</name>
    <dbReference type="NCBI Taxonomy" id="648782"/>
    <lineage>
        <taxon>Bacteria</taxon>
        <taxon>Bacillati</taxon>
        <taxon>Actinomycetota</taxon>
        <taxon>Actinomycetes</taxon>
        <taxon>Micrococcales</taxon>
        <taxon>Ruaniaceae</taxon>
        <taxon>Ruania</taxon>
    </lineage>
</organism>
<evidence type="ECO:0000256" key="2">
    <source>
        <dbReference type="ARBA" id="ARBA00007165"/>
    </source>
</evidence>
<dbReference type="Pfam" id="PF02104">
    <property type="entry name" value="SURF1"/>
    <property type="match status" value="1"/>
</dbReference>
<dbReference type="InterPro" id="IPR045214">
    <property type="entry name" value="Surf1/Surf4"/>
</dbReference>
<dbReference type="GO" id="GO:0005886">
    <property type="term" value="C:plasma membrane"/>
    <property type="evidence" value="ECO:0007669"/>
    <property type="project" value="UniProtKB-SubCell"/>
</dbReference>